<dbReference type="PROSITE" id="PS51257">
    <property type="entry name" value="PROKAR_LIPOPROTEIN"/>
    <property type="match status" value="1"/>
</dbReference>
<organism evidence="2 3">
    <name type="scientific">Mycobacteroides salmoniphilum</name>
    <dbReference type="NCBI Taxonomy" id="404941"/>
    <lineage>
        <taxon>Bacteria</taxon>
        <taxon>Bacillati</taxon>
        <taxon>Actinomycetota</taxon>
        <taxon>Actinomycetes</taxon>
        <taxon>Mycobacteriales</taxon>
        <taxon>Mycobacteriaceae</taxon>
        <taxon>Mycobacteroides</taxon>
    </lineage>
</organism>
<dbReference type="InterPro" id="IPR032710">
    <property type="entry name" value="NTF2-like_dom_sf"/>
</dbReference>
<gene>
    <name evidence="2" type="ORF">DE4585_02675</name>
</gene>
<name>A0A4R8S179_9MYCO</name>
<dbReference type="Proteomes" id="UP000295117">
    <property type="component" value="Unassembled WGS sequence"/>
</dbReference>
<feature type="signal peptide" evidence="1">
    <location>
        <begin position="1"/>
        <end position="26"/>
    </location>
</feature>
<reference evidence="2 3" key="1">
    <citation type="journal article" date="2019" name="Sci. Rep.">
        <title>Extended insight into the Mycobacterium chelonae-abscessus complex through whole genome sequencing of Mycobacterium salmoniphilum outbreak and Mycobacterium salmoniphilum-like strains.</title>
        <authorList>
            <person name="Behra P.R.K."/>
            <person name="Das S."/>
            <person name="Pettersson B.M.F."/>
            <person name="Shirreff L."/>
            <person name="DuCote T."/>
            <person name="Jacobsson K.G."/>
            <person name="Ennis D.G."/>
            <person name="Kirsebom L.A."/>
        </authorList>
    </citation>
    <scope>NUCLEOTIDE SEQUENCE [LARGE SCALE GENOMIC DNA]</scope>
    <source>
        <strain evidence="2 3">DE 4585</strain>
    </source>
</reference>
<dbReference type="RefSeq" id="WP_134071477.1">
    <property type="nucleotide sequence ID" value="NZ_PECH01000007.1"/>
</dbReference>
<evidence type="ECO:0008006" key="4">
    <source>
        <dbReference type="Google" id="ProtNLM"/>
    </source>
</evidence>
<keyword evidence="1" id="KW-0732">Signal</keyword>
<evidence type="ECO:0000313" key="3">
    <source>
        <dbReference type="Proteomes" id="UP000295117"/>
    </source>
</evidence>
<evidence type="ECO:0000313" key="2">
    <source>
        <dbReference type="EMBL" id="TDZ82143.1"/>
    </source>
</evidence>
<dbReference type="EMBL" id="PECH01000007">
    <property type="protein sequence ID" value="TDZ82143.1"/>
    <property type="molecule type" value="Genomic_DNA"/>
</dbReference>
<feature type="chain" id="PRO_5039047455" description="Lipoprotein" evidence="1">
    <location>
        <begin position="27"/>
        <end position="147"/>
    </location>
</feature>
<protein>
    <recommendedName>
        <fullName evidence="4">Lipoprotein</fullName>
    </recommendedName>
</protein>
<proteinExistence type="predicted"/>
<accession>A0A4R8S179</accession>
<sequence precursor="true">MIGRRRHQSVCTATVLALVGVSVLCACGPTAEEALADELNDIYREVAQAVQKHNIDAYNALTCTRQNWDGIDSIKSSSPADLPTPHALSDISVHGDVAIATLANPPGFATELYDRRRIVFRRENEGWKYCSGSAAVGILGAHSTGVR</sequence>
<dbReference type="SUPFAM" id="SSF54427">
    <property type="entry name" value="NTF2-like"/>
    <property type="match status" value="1"/>
</dbReference>
<comment type="caution">
    <text evidence="2">The sequence shown here is derived from an EMBL/GenBank/DDBJ whole genome shotgun (WGS) entry which is preliminary data.</text>
</comment>
<dbReference type="AlphaFoldDB" id="A0A4R8S179"/>
<evidence type="ECO:0000256" key="1">
    <source>
        <dbReference type="SAM" id="SignalP"/>
    </source>
</evidence>